<feature type="region of interest" description="Disordered" evidence="9">
    <location>
        <begin position="2075"/>
        <end position="2140"/>
    </location>
</feature>
<dbReference type="CDD" id="cd00833">
    <property type="entry name" value="PKS"/>
    <property type="match status" value="1"/>
</dbReference>
<proteinExistence type="predicted"/>
<keyword evidence="14" id="KW-1185">Reference proteome</keyword>
<dbReference type="InterPro" id="IPR050091">
    <property type="entry name" value="PKS_NRPS_Biosynth_Enz"/>
</dbReference>
<dbReference type="SUPFAM" id="SSF55048">
    <property type="entry name" value="Probable ACP-binding domain of malonyl-CoA ACP transacylase"/>
    <property type="match status" value="1"/>
</dbReference>
<dbReference type="InterPro" id="IPR014043">
    <property type="entry name" value="Acyl_transferase_dom"/>
</dbReference>
<dbReference type="Pfam" id="PF08240">
    <property type="entry name" value="ADH_N"/>
    <property type="match status" value="1"/>
</dbReference>
<dbReference type="Gene3D" id="3.90.180.10">
    <property type="entry name" value="Medium-chain alcohol dehydrogenases, catalytic domain"/>
    <property type="match status" value="1"/>
</dbReference>
<evidence type="ECO:0000256" key="9">
    <source>
        <dbReference type="SAM" id="MobiDB-lite"/>
    </source>
</evidence>
<dbReference type="InterPro" id="IPR042104">
    <property type="entry name" value="PKS_dehydratase_sf"/>
</dbReference>
<dbReference type="CDD" id="cd05195">
    <property type="entry name" value="enoyl_red"/>
    <property type="match status" value="1"/>
</dbReference>
<dbReference type="Gene3D" id="3.40.366.10">
    <property type="entry name" value="Malonyl-Coenzyme A Acyl Carrier Protein, domain 2"/>
    <property type="match status" value="1"/>
</dbReference>
<dbReference type="Pfam" id="PF21089">
    <property type="entry name" value="PKS_DH_N"/>
    <property type="match status" value="1"/>
</dbReference>
<comment type="pathway">
    <text evidence="1">Antibiotic biosynthesis.</text>
</comment>
<feature type="region of interest" description="Disordered" evidence="9">
    <location>
        <begin position="1211"/>
        <end position="1236"/>
    </location>
</feature>
<dbReference type="InterPro" id="IPR049552">
    <property type="entry name" value="PKS_DH_N"/>
</dbReference>
<evidence type="ECO:0000256" key="8">
    <source>
        <dbReference type="PROSITE-ProRule" id="PRU01363"/>
    </source>
</evidence>
<dbReference type="InterPro" id="IPR020807">
    <property type="entry name" value="PKS_DH"/>
</dbReference>
<dbReference type="RefSeq" id="WP_336540444.1">
    <property type="nucleotide sequence ID" value="NZ_JBBAYL010000017.1"/>
</dbReference>
<feature type="active site" description="Proton donor; for dehydratase activity" evidence="8">
    <location>
        <position position="1123"/>
    </location>
</feature>
<dbReference type="PROSITE" id="PS00012">
    <property type="entry name" value="PHOSPHOPANTETHEINE"/>
    <property type="match status" value="2"/>
</dbReference>
<dbReference type="InterPro" id="IPR001227">
    <property type="entry name" value="Ac_transferase_dom_sf"/>
</dbReference>
<dbReference type="InterPro" id="IPR036291">
    <property type="entry name" value="NAD(P)-bd_dom_sf"/>
</dbReference>
<dbReference type="Pfam" id="PF00109">
    <property type="entry name" value="ketoacyl-synt"/>
    <property type="match status" value="1"/>
</dbReference>
<feature type="region of interest" description="Disordered" evidence="9">
    <location>
        <begin position="890"/>
        <end position="933"/>
    </location>
</feature>
<feature type="region of interest" description="C-terminal hotdog fold" evidence="8">
    <location>
        <begin position="1062"/>
        <end position="1208"/>
    </location>
</feature>
<dbReference type="InterPro" id="IPR014030">
    <property type="entry name" value="Ketoacyl_synth_N"/>
</dbReference>
<evidence type="ECO:0000256" key="2">
    <source>
        <dbReference type="ARBA" id="ARBA00022450"/>
    </source>
</evidence>
<dbReference type="Gene3D" id="3.40.50.720">
    <property type="entry name" value="NAD(P)-binding Rossmann-like Domain"/>
    <property type="match status" value="3"/>
</dbReference>
<keyword evidence="3" id="KW-0597">Phosphoprotein</keyword>
<dbReference type="SMART" id="SM00823">
    <property type="entry name" value="PKS_PP"/>
    <property type="match status" value="2"/>
</dbReference>
<reference evidence="13 14" key="1">
    <citation type="submission" date="2024-03" db="EMBL/GenBank/DDBJ databases">
        <title>First Report of Pectobacterium brasiliscabiei causing potato scab in china.</title>
        <authorList>
            <person name="Handique U."/>
        </authorList>
    </citation>
    <scope>NUCLEOTIDE SEQUENCE [LARGE SCALE GENOMIC DNA]</scope>
    <source>
        <strain evidence="13 14">ZRIMU1503</strain>
    </source>
</reference>
<dbReference type="Proteomes" id="UP001365781">
    <property type="component" value="Unassembled WGS sequence"/>
</dbReference>
<dbReference type="InterPro" id="IPR057326">
    <property type="entry name" value="KR_dom"/>
</dbReference>
<dbReference type="Pfam" id="PF16197">
    <property type="entry name" value="KAsynt_C_assoc"/>
    <property type="match status" value="1"/>
</dbReference>
<dbReference type="Pfam" id="PF08659">
    <property type="entry name" value="KR"/>
    <property type="match status" value="1"/>
</dbReference>
<dbReference type="InterPro" id="IPR020841">
    <property type="entry name" value="PKS_Beta-ketoAc_synthase_dom"/>
</dbReference>
<evidence type="ECO:0000256" key="5">
    <source>
        <dbReference type="ARBA" id="ARBA00023194"/>
    </source>
</evidence>
<keyword evidence="5" id="KW-0045">Antibiotic biosynthesis</keyword>
<feature type="compositionally biased region" description="Polar residues" evidence="9">
    <location>
        <begin position="2075"/>
        <end position="2087"/>
    </location>
</feature>
<evidence type="ECO:0000259" key="11">
    <source>
        <dbReference type="PROSITE" id="PS52004"/>
    </source>
</evidence>
<name>A0ABU8GKY7_9ACTN</name>
<dbReference type="InterPro" id="IPR049490">
    <property type="entry name" value="C883_1060-like_KR_N"/>
</dbReference>
<dbReference type="InterPro" id="IPR006162">
    <property type="entry name" value="Ppantetheine_attach_site"/>
</dbReference>
<dbReference type="SMART" id="SM00825">
    <property type="entry name" value="PKS_KS"/>
    <property type="match status" value="1"/>
</dbReference>
<evidence type="ECO:0000313" key="13">
    <source>
        <dbReference type="EMBL" id="MEI5613865.1"/>
    </source>
</evidence>
<keyword evidence="7" id="KW-0012">Acyltransferase</keyword>
<dbReference type="EMBL" id="JBBAYM010000025">
    <property type="protein sequence ID" value="MEI5613865.1"/>
    <property type="molecule type" value="Genomic_DNA"/>
</dbReference>
<feature type="active site" description="Proton acceptor; for dehydratase activity" evidence="8">
    <location>
        <position position="954"/>
    </location>
</feature>
<dbReference type="SMART" id="SM00827">
    <property type="entry name" value="PKS_AT"/>
    <property type="match status" value="1"/>
</dbReference>
<feature type="region of interest" description="Disordered" evidence="9">
    <location>
        <begin position="2253"/>
        <end position="2278"/>
    </location>
</feature>
<feature type="domain" description="Carrier" evidence="10">
    <location>
        <begin position="2142"/>
        <end position="2219"/>
    </location>
</feature>
<dbReference type="Gene3D" id="3.10.129.110">
    <property type="entry name" value="Polyketide synthase dehydratase"/>
    <property type="match status" value="1"/>
</dbReference>
<evidence type="ECO:0000256" key="4">
    <source>
        <dbReference type="ARBA" id="ARBA00022679"/>
    </source>
</evidence>
<dbReference type="InterPro" id="IPR020806">
    <property type="entry name" value="PKS_PP-bd"/>
</dbReference>
<evidence type="ECO:0000256" key="7">
    <source>
        <dbReference type="ARBA" id="ARBA00023315"/>
    </source>
</evidence>
<dbReference type="InterPro" id="IPR011032">
    <property type="entry name" value="GroES-like_sf"/>
</dbReference>
<dbReference type="InterPro" id="IPR032821">
    <property type="entry name" value="PKS_assoc"/>
</dbReference>
<dbReference type="InterPro" id="IPR014031">
    <property type="entry name" value="Ketoacyl_synth_C"/>
</dbReference>
<dbReference type="InterPro" id="IPR016036">
    <property type="entry name" value="Malonyl_transacylase_ACP-bd"/>
</dbReference>
<dbReference type="PROSITE" id="PS50075">
    <property type="entry name" value="CARRIER"/>
    <property type="match status" value="2"/>
</dbReference>
<evidence type="ECO:0000313" key="14">
    <source>
        <dbReference type="Proteomes" id="UP001365781"/>
    </source>
</evidence>
<dbReference type="PANTHER" id="PTHR43775:SF37">
    <property type="entry name" value="SI:DKEY-61P9.11"/>
    <property type="match status" value="1"/>
</dbReference>
<feature type="region of interest" description="N-terminal hotdog fold" evidence="8">
    <location>
        <begin position="923"/>
        <end position="1047"/>
    </location>
</feature>
<feature type="compositionally biased region" description="Low complexity" evidence="9">
    <location>
        <begin position="2253"/>
        <end position="2263"/>
    </location>
</feature>
<dbReference type="SUPFAM" id="SSF50129">
    <property type="entry name" value="GroES-like"/>
    <property type="match status" value="1"/>
</dbReference>
<sequence length="2363" mass="250546">MPHDPTRAADAASEPIAIIGMAGRFADATSLEQLWDMLLQGRDAITDIPPERYDVDAVYDSAPRTPGRTVSRWGGLLRDIDAFDAEFFGISPREADRMDPQQRLLLEVAYEALEDAGQPLPQIAGTDAGVFIGQLGGDYWHLQYSNRDQLDLYAMTGAASRAITSGRLSYAFDLRGPSFTVDTACSSALVAVHNAVQAIRLGECPLAIAGGVNLALLPEEGVVYSGAGMLASDGRCKFADASGDGFVRSDGIGAVILKPLSAALADGDRVRALIRGSAVGNDGQSSGYLVTPAVEGQRDVLRRAYTNAGIDPADIDYIEAHGTGTSVGDPVELEALAHIVGPRAADQRCLVGSVKTNIGHAEAAAGIAGLIKAVLCLENKTVPPNLHLKNPNPAVDWDNLPLTVPTQATPLPDRDRPAVAGVSSFGFSGTNAHLVLEAAPQPAPRDTDTQAPASRSELLVLSALSPEALAEAARTMADHLDGPGAQHAWRDICHSAATRRTPHDARLALAADSHAEAAAALRGFADGESEPGLSFSDYTDPETAPRIAFVFPGQGSQWPGMGRELLDSEPVFRQTMEACDEAIKTETGWSVIDLLRSADEERLKQLDVIQPTLWAMEIALAELWQSWGIRPDVVIGHSMGESAAAYIAGALSLQDAAAVICRRSRLAKRLSGLGTMAWVALPADEAEAALAGFEDKVAVAAINSPTSTLLSGDVDALTQVLAALDDRGIDNRRVNVDFASHCPQMDALREDLLDELAHLTPRAGRIPLHSTLLNEVIDGSSMDADYWVRNIRQPVDFAGAVRGQLELGDTAFIEVSPHPLLVAGIRETSRVQTGADTTAVGSLRRHTDERTSLLTFAAALHTAGAHLDFTALTGGGHYVPLPSYPWQRTRHWISPTPSPTTPPAAPASPTSPAAQQTAGQPTHPLLGRPLPSDGATRIWQGPLDLSSNTYLRDHCIQDTIILPGTAHLELIGAAARTMTGSGALSISDVHYHRALFLDEDAPAPEVKVTVTPRPDTSLHCRIHSQDSESAEWILHTEATARALPHEAPEPSEPLHAIRARLPQHQDAGDFYPFNAARGNQWNGTFQGIAELWRTDGEVLARLACPSALVDGLAHHHFHPALLDASGHAMAAARPLTVPGEEGVFVLGGIDEVRFYQQPPASLFSHAKLLPSAREDSFTADLDIRAEDGRLIAQMRGLRLQYLAGHAPALLTTPTEDRVTPTETSRTPAAHGGGSDRDTWLHSLTWDEAPLPAPSTPATQRDGFWLVLTDSGSSGRALVRELTGHGQRVVAVTAGAGRLAGGGDRYRIDPSKEEHYRELLADIARIGTCRGIIHLWALDAQAGLDATPTEIRRAQLLSAHSVLHLTRALEQQPIGQPPLWLVTQLAQATGTGEQVRHPFQAMLWGLGRTLAAETPALTPRLADLDRSTTSVAALAELLQQGDQEDQIALRDGRRLAARLRPATAAAQAPRALSLPAPGVIDDLQLTEIPARALAPDEIRIQVSHAGVNYRDVLLSLGMYPGQDNRPPVMGWECAGTVTETGSAVTDVTAGQEVIAFAEGALASEVVTRACLTAPKPAQLTGAEAATLPAAYLTAYHALVDLARLERGQKILIHTATGGTGRAALSIARWKGARAFATAGSDAKRELLTKLGVEQVADSRSLTFADTFKKSLGDEGFDAIYNTLAGDAIEANLSLMAPYGHYLELSKRDILDNNPLPLGAFSRNLSFHAVDVVHMIQHAPERAGRILRAAAALVGQGALEALPHTVYPVEKAADAFRLMAQSRHTGKIVLSFDPQPAVTDSRGRAVTVHADGTYLITGGAGGIGGQLALWLADQGARHLLLTGRSPLPASDAPMAPDHPQAPAVAVIKQLHERGVHVTYEAVDVADSQAMQALLASRRRTGLPPVRGVFHAAGVIDYTPLSDMSAAEMDRVLAAKVSGAWNLHRLLREESVEAFVLFSSGSALLSSPMLGGYAAGNAFLDALAHHRHAQGVPATVVNWGFWDSVGMVARKERQEERTLLPQGMASFSPADGLELLGRILAEGRVHTAVLPADWPAWAHAYPSAAAAPLLQHLTGVTQPVPSAAPQNEQRGGQAVTPRRDPAPTEPRSAAPAPATSQTASASQAAPAHAAAAPPAPQSAASAQAVPSGELLDFLSQETAVVMGLRAERVNVNRPLNRLGMDSLMAVELRNRIERRYQIKLPMVQLLKDGTITTVAQALAAELSPVQGPADTVADEAAASVTADGPAASAVAPVTPVADPATPVEAPSAQETGEAQTASAQSVPSGELLDFLKQETAVVMGLRAERVNVNRPLNRLGMDSLMAVELRNRIERRYQIKLPMVQLLKDGTITTVAQALAAELNSADASA</sequence>
<dbReference type="Pfam" id="PF13602">
    <property type="entry name" value="ADH_zinc_N_2"/>
    <property type="match status" value="1"/>
</dbReference>
<dbReference type="SMART" id="SM00826">
    <property type="entry name" value="PKS_DH"/>
    <property type="match status" value="1"/>
</dbReference>
<dbReference type="InterPro" id="IPR016035">
    <property type="entry name" value="Acyl_Trfase/lysoPLipase"/>
</dbReference>
<dbReference type="SMART" id="SM00829">
    <property type="entry name" value="PKS_ER"/>
    <property type="match status" value="1"/>
</dbReference>
<dbReference type="PANTHER" id="PTHR43775">
    <property type="entry name" value="FATTY ACID SYNTHASE"/>
    <property type="match status" value="1"/>
</dbReference>
<dbReference type="Pfam" id="PF02801">
    <property type="entry name" value="Ketoacyl-synt_C"/>
    <property type="match status" value="1"/>
</dbReference>
<dbReference type="InterPro" id="IPR049900">
    <property type="entry name" value="PKS_mFAS_DH"/>
</dbReference>
<dbReference type="SMART" id="SM00822">
    <property type="entry name" value="PKS_KR"/>
    <property type="match status" value="1"/>
</dbReference>
<dbReference type="PROSITE" id="PS52004">
    <property type="entry name" value="KS3_2"/>
    <property type="match status" value="1"/>
</dbReference>
<protein>
    <submittedName>
        <fullName evidence="13">SDR family NAD(P)-dependent oxidoreductase</fullName>
    </submittedName>
</protein>
<dbReference type="SUPFAM" id="SSF47336">
    <property type="entry name" value="ACP-like"/>
    <property type="match status" value="2"/>
</dbReference>
<dbReference type="SUPFAM" id="SSF52151">
    <property type="entry name" value="FabD/lysophospholipase-like"/>
    <property type="match status" value="1"/>
</dbReference>
<feature type="domain" description="Carrier" evidence="10">
    <location>
        <begin position="2279"/>
        <end position="2356"/>
    </location>
</feature>
<dbReference type="Gene3D" id="3.30.70.3290">
    <property type="match status" value="1"/>
</dbReference>
<dbReference type="PROSITE" id="PS52019">
    <property type="entry name" value="PKS_MFAS_DH"/>
    <property type="match status" value="1"/>
</dbReference>
<dbReference type="Pfam" id="PF14765">
    <property type="entry name" value="PS-DH"/>
    <property type="match status" value="1"/>
</dbReference>
<evidence type="ECO:0000259" key="12">
    <source>
        <dbReference type="PROSITE" id="PS52019"/>
    </source>
</evidence>
<dbReference type="InterPro" id="IPR013154">
    <property type="entry name" value="ADH-like_N"/>
</dbReference>
<dbReference type="Gene3D" id="1.10.1200.10">
    <property type="entry name" value="ACP-like"/>
    <property type="match status" value="2"/>
</dbReference>
<dbReference type="InterPro" id="IPR013968">
    <property type="entry name" value="PKS_KR"/>
</dbReference>
<dbReference type="InterPro" id="IPR049551">
    <property type="entry name" value="PKS_DH_C"/>
</dbReference>
<dbReference type="Pfam" id="PF21394">
    <property type="entry name" value="Beta-ketacyl_N"/>
    <property type="match status" value="1"/>
</dbReference>
<keyword evidence="6" id="KW-0511">Multifunctional enzyme</keyword>
<feature type="compositionally biased region" description="Low complexity" evidence="9">
    <location>
        <begin position="2102"/>
        <end position="2140"/>
    </location>
</feature>
<comment type="caution">
    <text evidence="13">The sequence shown here is derived from an EMBL/GenBank/DDBJ whole genome shotgun (WGS) entry which is preliminary data.</text>
</comment>
<evidence type="ECO:0000256" key="1">
    <source>
        <dbReference type="ARBA" id="ARBA00004792"/>
    </source>
</evidence>
<dbReference type="InterPro" id="IPR020843">
    <property type="entry name" value="ER"/>
</dbReference>
<organism evidence="13 14">
    <name type="scientific">Streptomyces brasiliscabiei</name>
    <dbReference type="NCBI Taxonomy" id="2736302"/>
    <lineage>
        <taxon>Bacteria</taxon>
        <taxon>Bacillati</taxon>
        <taxon>Actinomycetota</taxon>
        <taxon>Actinomycetes</taxon>
        <taxon>Kitasatosporales</taxon>
        <taxon>Streptomycetaceae</taxon>
        <taxon>Streptomyces</taxon>
    </lineage>
</organism>
<feature type="domain" description="PKS/mFAS DH" evidence="12">
    <location>
        <begin position="923"/>
        <end position="1208"/>
    </location>
</feature>
<feature type="compositionally biased region" description="Polar residues" evidence="9">
    <location>
        <begin position="2265"/>
        <end position="2278"/>
    </location>
</feature>
<dbReference type="SUPFAM" id="SSF51735">
    <property type="entry name" value="NAD(P)-binding Rossmann-fold domains"/>
    <property type="match status" value="3"/>
</dbReference>
<gene>
    <name evidence="13" type="ORF">WB403_32445</name>
</gene>
<keyword evidence="4" id="KW-0808">Transferase</keyword>
<dbReference type="Gene3D" id="3.40.47.10">
    <property type="match status" value="1"/>
</dbReference>
<dbReference type="PROSITE" id="PS00606">
    <property type="entry name" value="KS3_1"/>
    <property type="match status" value="1"/>
</dbReference>
<evidence type="ECO:0000259" key="10">
    <source>
        <dbReference type="PROSITE" id="PS50075"/>
    </source>
</evidence>
<dbReference type="SUPFAM" id="SSF53901">
    <property type="entry name" value="Thiolase-like"/>
    <property type="match status" value="1"/>
</dbReference>
<dbReference type="InterPro" id="IPR009081">
    <property type="entry name" value="PP-bd_ACP"/>
</dbReference>
<dbReference type="InterPro" id="IPR036736">
    <property type="entry name" value="ACP-like_sf"/>
</dbReference>
<dbReference type="InterPro" id="IPR016039">
    <property type="entry name" value="Thiolase-like"/>
</dbReference>
<dbReference type="InterPro" id="IPR018201">
    <property type="entry name" value="Ketoacyl_synth_AS"/>
</dbReference>
<dbReference type="Pfam" id="PF00698">
    <property type="entry name" value="Acyl_transf_1"/>
    <property type="match status" value="1"/>
</dbReference>
<evidence type="ECO:0000256" key="3">
    <source>
        <dbReference type="ARBA" id="ARBA00022553"/>
    </source>
</evidence>
<accession>A0ABU8GKY7</accession>
<feature type="compositionally biased region" description="Pro residues" evidence="9">
    <location>
        <begin position="896"/>
        <end position="906"/>
    </location>
</feature>
<keyword evidence="2" id="KW-0596">Phosphopantetheine</keyword>
<dbReference type="Pfam" id="PF00550">
    <property type="entry name" value="PP-binding"/>
    <property type="match status" value="2"/>
</dbReference>
<evidence type="ECO:0000256" key="6">
    <source>
        <dbReference type="ARBA" id="ARBA00023268"/>
    </source>
</evidence>
<feature type="domain" description="Ketosynthase family 3 (KS3)" evidence="11">
    <location>
        <begin position="13"/>
        <end position="438"/>
    </location>
</feature>